<proteinExistence type="predicted"/>
<protein>
    <submittedName>
        <fullName evidence="1">Uncharacterized protein</fullName>
    </submittedName>
</protein>
<reference evidence="1 2" key="1">
    <citation type="journal article" date="2011" name="J. Bacteriol.">
        <title>Complete genome sequence of Amycolicicoccus subflavus DQS3-9A1T, an actinomycete isolated from crude oil-polluted soil.</title>
        <authorList>
            <person name="Cai M."/>
            <person name="Chen W.M."/>
            <person name="Nie Y."/>
            <person name="Chi C.Q."/>
            <person name="Wang Y.N."/>
            <person name="Tang Y.Q."/>
            <person name="Li G.Y."/>
            <person name="Wu X.L."/>
        </authorList>
    </citation>
    <scope>NUCLEOTIDE SEQUENCE [LARGE SCALE GENOMIC DNA]</scope>
    <source>
        <strain evidence="2">DSM 45089 / DQS3-9A1</strain>
    </source>
</reference>
<dbReference type="HOGENOM" id="CLU_2950052_0_0_11"/>
<accession>F6ER89</accession>
<keyword evidence="2" id="KW-1185">Reference proteome</keyword>
<name>F6ER89_HOYSD</name>
<evidence type="ECO:0000313" key="2">
    <source>
        <dbReference type="Proteomes" id="UP000009235"/>
    </source>
</evidence>
<organism evidence="1 2">
    <name type="scientific">Hoyosella subflava (strain DSM 45089 / JCM 17490 / NBRC 109087 / DQS3-9A1)</name>
    <name type="common">Amycolicicoccus subflavus</name>
    <dbReference type="NCBI Taxonomy" id="443218"/>
    <lineage>
        <taxon>Bacteria</taxon>
        <taxon>Bacillati</taxon>
        <taxon>Actinomycetota</taxon>
        <taxon>Actinomycetes</taxon>
        <taxon>Mycobacteriales</taxon>
        <taxon>Hoyosellaceae</taxon>
        <taxon>Hoyosella</taxon>
    </lineage>
</organism>
<dbReference type="AlphaFoldDB" id="F6ER89"/>
<dbReference type="KEGG" id="asd:AS9A_3527"/>
<dbReference type="EMBL" id="CP002786">
    <property type="protein sequence ID" value="AEF41967.1"/>
    <property type="molecule type" value="Genomic_DNA"/>
</dbReference>
<dbReference type="Proteomes" id="UP000009235">
    <property type="component" value="Chromosome"/>
</dbReference>
<sequence>MMPGAPGQWQPRLLASSCGSASASVSSARRVRFSKFGADAGLVCIGFHIEFNNCDVVLA</sequence>
<gene>
    <name evidence="1" type="ordered locus">AS9A_3527</name>
</gene>
<evidence type="ECO:0000313" key="1">
    <source>
        <dbReference type="EMBL" id="AEF41967.1"/>
    </source>
</evidence>